<dbReference type="GO" id="GO:0070330">
    <property type="term" value="F:aromatase activity"/>
    <property type="evidence" value="ECO:0007669"/>
    <property type="project" value="UniProtKB-UniRule"/>
</dbReference>
<keyword evidence="3 16" id="KW-0813">Transport</keyword>
<dbReference type="GO" id="GO:0005506">
    <property type="term" value="F:iron ion binding"/>
    <property type="evidence" value="ECO:0007669"/>
    <property type="project" value="UniProtKB-UniRule"/>
</dbReference>
<dbReference type="FunFam" id="2.40.30.10:FF:000198">
    <property type="entry name" value="Bifunctional cytochrome P450/NADPH--P450 reductase"/>
    <property type="match status" value="1"/>
</dbReference>
<dbReference type="Gene3D" id="3.40.50.80">
    <property type="entry name" value="Nucleotide-binding domain of ferredoxin-NADP reductase (FNR) module"/>
    <property type="match status" value="1"/>
</dbReference>
<dbReference type="InterPro" id="IPR017927">
    <property type="entry name" value="FAD-bd_FR_type"/>
</dbReference>
<dbReference type="PROSITE" id="PS51384">
    <property type="entry name" value="FAD_FR"/>
    <property type="match status" value="1"/>
</dbReference>
<feature type="region of interest" description="Disordered" evidence="18">
    <location>
        <begin position="655"/>
        <end position="683"/>
    </location>
</feature>
<organism evidence="21 22">
    <name type="scientific">Coniella lustricola</name>
    <dbReference type="NCBI Taxonomy" id="2025994"/>
    <lineage>
        <taxon>Eukaryota</taxon>
        <taxon>Fungi</taxon>
        <taxon>Dikarya</taxon>
        <taxon>Ascomycota</taxon>
        <taxon>Pezizomycotina</taxon>
        <taxon>Sordariomycetes</taxon>
        <taxon>Sordariomycetidae</taxon>
        <taxon>Diaporthales</taxon>
        <taxon>Schizoparmaceae</taxon>
        <taxon>Coniella</taxon>
    </lineage>
</organism>
<evidence type="ECO:0000256" key="18">
    <source>
        <dbReference type="SAM" id="MobiDB-lite"/>
    </source>
</evidence>
<dbReference type="InterPro" id="IPR008254">
    <property type="entry name" value="Flavodoxin/NO_synth"/>
</dbReference>
<dbReference type="InParanoid" id="A0A2T3A4B1"/>
<comment type="cofactor">
    <cofactor evidence="1 16 17">
        <name>heme</name>
        <dbReference type="ChEBI" id="CHEBI:30413"/>
    </cofactor>
</comment>
<dbReference type="GO" id="GO:0005829">
    <property type="term" value="C:cytosol"/>
    <property type="evidence" value="ECO:0007669"/>
    <property type="project" value="TreeGrafter"/>
</dbReference>
<gene>
    <name evidence="21" type="ORF">BD289DRAFT_437197</name>
</gene>
<keyword evidence="8 16" id="KW-0274">FAD</keyword>
<comment type="similarity">
    <text evidence="2 16">In the N-terminal section; belongs to the cytochrome P450 family.</text>
</comment>
<reference evidence="21 22" key="1">
    <citation type="journal article" date="2018" name="Mycol. Prog.">
        <title>Coniella lustricola, a new species from submerged detritus.</title>
        <authorList>
            <person name="Raudabaugh D.B."/>
            <person name="Iturriaga T."/>
            <person name="Carver A."/>
            <person name="Mondo S."/>
            <person name="Pangilinan J."/>
            <person name="Lipzen A."/>
            <person name="He G."/>
            <person name="Amirebrahimi M."/>
            <person name="Grigoriev I.V."/>
            <person name="Miller A.N."/>
        </authorList>
    </citation>
    <scope>NUCLEOTIDE SEQUENCE [LARGE SCALE GENOMIC DNA]</scope>
    <source>
        <strain evidence="21 22">B22-T-1</strain>
    </source>
</reference>
<evidence type="ECO:0000259" key="20">
    <source>
        <dbReference type="PROSITE" id="PS51384"/>
    </source>
</evidence>
<evidence type="ECO:0000256" key="11">
    <source>
        <dbReference type="ARBA" id="ARBA00023002"/>
    </source>
</evidence>
<dbReference type="EC" id="1.6.2.4" evidence="16"/>
<dbReference type="InterPro" id="IPR023173">
    <property type="entry name" value="NADPH_Cyt_P450_Rdtase_alpha"/>
</dbReference>
<evidence type="ECO:0000256" key="5">
    <source>
        <dbReference type="ARBA" id="ARBA00022630"/>
    </source>
</evidence>
<accession>A0A2T3A4B1</accession>
<dbReference type="PROSITE" id="PS50902">
    <property type="entry name" value="FLAVODOXIN_LIKE"/>
    <property type="match status" value="1"/>
</dbReference>
<feature type="domain" description="FAD-binding FR-type" evidence="20">
    <location>
        <begin position="690"/>
        <end position="926"/>
    </location>
</feature>
<keyword evidence="5 16" id="KW-0285">Flavoprotein</keyword>
<keyword evidence="11 16" id="KW-0560">Oxidoreductase</keyword>
<dbReference type="PRINTS" id="PR00371">
    <property type="entry name" value="FPNCR"/>
</dbReference>
<dbReference type="Pfam" id="PF00258">
    <property type="entry name" value="Flavodoxin_1"/>
    <property type="match status" value="1"/>
</dbReference>
<evidence type="ECO:0000256" key="12">
    <source>
        <dbReference type="ARBA" id="ARBA00023004"/>
    </source>
</evidence>
<dbReference type="SUPFAM" id="SSF52343">
    <property type="entry name" value="Ferredoxin reductase-like, C-terminal NADP-linked domain"/>
    <property type="match status" value="1"/>
</dbReference>
<dbReference type="SUPFAM" id="SSF48264">
    <property type="entry name" value="Cytochrome P450"/>
    <property type="match status" value="1"/>
</dbReference>
<keyword evidence="13 16" id="KW-0503">Monooxygenase</keyword>
<keyword evidence="22" id="KW-1185">Reference proteome</keyword>
<keyword evidence="10 16" id="KW-0249">Electron transport</keyword>
<dbReference type="InterPro" id="IPR029039">
    <property type="entry name" value="Flavoprotein-like_sf"/>
</dbReference>
<dbReference type="GO" id="GO:0050660">
    <property type="term" value="F:flavin adenine dinucleotide binding"/>
    <property type="evidence" value="ECO:0007669"/>
    <property type="project" value="TreeGrafter"/>
</dbReference>
<sequence>MAETTVPIPSPPGLPLVGNVGDIDPAFPLGSLVNMAETYGEIYRLNLAGRSLIGISSYALVNECCDEKRFKKEIKGVLTQVRAGVHDGLFTAKGPEEPNWGIAHRVLMPAFGPMPINAMFEDMHDIANQLAMKWARHGPTHPIHVTDDFTRLALDTLALCSMDYRFNSFYHDEMHPFIEAMGGFLVESGNKSRRTLPSIFYREADRKFEKDIEVMRKTANDVLQYRKEHPSDRKDLLTAMLDGVDPRTGKKMTDESITDNLITFLIAGHETTGGTLSFAFYNLLKHPEVYSKAQKEVDSVVGTGPISVEHVSKLQYIQAILRETLRLTPTIASFTVSARKNEIIGGKYAVTPDDALMLLVAKSQVDPSIFGETAQEFQPERLLEDNFNRLNREFPNAWKPFGNGERACIGRPFAWQESTLAIALLLQNFNFMLDDPSYTLVQQQTLTLKPKDFRMRAVLRNGLTATQLEHRLNGTSATPANLEDSVGNLSLLSANNNKGKPISIFYGSNAGTCEALARRLATDAPANGFKVTTIDSLDAAHQNLPEDGQPVIIITASYEGEPPDNAALFCNWIQGLKGQEMSKLSYAVFGCGHHDWAQTFHKIPKMVDATLERLGGTRVAAFGVADAADSDLFSRFETWEDDVLWPALQEKYDIQNGSQDGQKNGDASLQGSSSALSVEISTPRSSTLRQDVQEAVVLATKTLTAPGTPIKKNIEIQLPSGRSYTAGDYLAILPINHKDVVHRALRRFRLPWDAHVTIHSETATTLPTGHPVPASDVLGAYVELLQPVTKRSINALAEAVQESREEGAITKQALQHLASDADAFAEAVRKRISILDLLEKYPAVQLPFATFLSLLPPMRVRQYSISSSPLADPTRCTLTYSVLDAPALSGTGQRYLGVATSYLASLEAGDKLHVAIRPSHASFHLPLDVENTPIVMIAAGTGLAPFKGFVQERAAMLAAAGGNRKKLAPALLFYGCRDPEQDDLYREEFQEWQALGAVDVRRSYSRNQEASEGCKYVQDRLWQDRADVQALWESGAKVYVCGSRAVSDAVREVAIRMYMDGAKVNHGKELSVEEATERFDAARHERFATDVFD</sequence>
<evidence type="ECO:0000256" key="6">
    <source>
        <dbReference type="ARBA" id="ARBA00022643"/>
    </source>
</evidence>
<dbReference type="GO" id="GO:0003958">
    <property type="term" value="F:NADPH-hemoprotein reductase activity"/>
    <property type="evidence" value="ECO:0007669"/>
    <property type="project" value="UniProtKB-UniRule"/>
</dbReference>
<dbReference type="CDD" id="cd06206">
    <property type="entry name" value="bifunctional_CYPOR"/>
    <property type="match status" value="1"/>
</dbReference>
<dbReference type="PANTHER" id="PTHR19384:SF127">
    <property type="entry name" value="BIFUNCTIONAL CYTOCHROME P450_NADPH--P450 REDUCTASE"/>
    <property type="match status" value="1"/>
</dbReference>
<evidence type="ECO:0000256" key="16">
    <source>
        <dbReference type="PIRNR" id="PIRNR000209"/>
    </source>
</evidence>
<dbReference type="CDD" id="cd11068">
    <property type="entry name" value="CYP120A1"/>
    <property type="match status" value="1"/>
</dbReference>
<dbReference type="Gene3D" id="1.10.630.10">
    <property type="entry name" value="Cytochrome P450"/>
    <property type="match status" value="1"/>
</dbReference>
<dbReference type="GO" id="GO:0020037">
    <property type="term" value="F:heme binding"/>
    <property type="evidence" value="ECO:0007669"/>
    <property type="project" value="UniProtKB-UniRule"/>
</dbReference>
<evidence type="ECO:0000313" key="21">
    <source>
        <dbReference type="EMBL" id="PSR82537.1"/>
    </source>
</evidence>
<dbReference type="Gene3D" id="3.40.50.360">
    <property type="match status" value="1"/>
</dbReference>
<dbReference type="InterPro" id="IPR017938">
    <property type="entry name" value="Riboflavin_synthase-like_b-brl"/>
</dbReference>
<evidence type="ECO:0000256" key="15">
    <source>
        <dbReference type="ARBA" id="ARBA00049342"/>
    </source>
</evidence>
<dbReference type="PRINTS" id="PR00369">
    <property type="entry name" value="FLAVODOXIN"/>
</dbReference>
<keyword evidence="9 16" id="KW-0521">NADP</keyword>
<proteinExistence type="inferred from homology"/>
<evidence type="ECO:0000256" key="10">
    <source>
        <dbReference type="ARBA" id="ARBA00022982"/>
    </source>
</evidence>
<evidence type="ECO:0000256" key="7">
    <source>
        <dbReference type="ARBA" id="ARBA00022723"/>
    </source>
</evidence>
<comment type="catalytic activity">
    <reaction evidence="15 16">
        <text>2 oxidized [cytochrome P450] + NADPH = 2 reduced [cytochrome P450] + NADP(+) + H(+)</text>
        <dbReference type="Rhea" id="RHEA:24040"/>
        <dbReference type="Rhea" id="RHEA-COMP:14627"/>
        <dbReference type="Rhea" id="RHEA-COMP:14628"/>
        <dbReference type="ChEBI" id="CHEBI:15378"/>
        <dbReference type="ChEBI" id="CHEBI:55376"/>
        <dbReference type="ChEBI" id="CHEBI:57783"/>
        <dbReference type="ChEBI" id="CHEBI:58349"/>
        <dbReference type="ChEBI" id="CHEBI:60344"/>
        <dbReference type="EC" id="1.6.2.4"/>
    </reaction>
</comment>
<dbReference type="AlphaFoldDB" id="A0A2T3A4B1"/>
<dbReference type="Gene3D" id="2.40.30.10">
    <property type="entry name" value="Translation factors"/>
    <property type="match status" value="1"/>
</dbReference>
<evidence type="ECO:0000256" key="17">
    <source>
        <dbReference type="PIRSR" id="PIRSR000209-1"/>
    </source>
</evidence>
<feature type="binding site" description="axial binding residue" evidence="17">
    <location>
        <position position="408"/>
    </location>
    <ligand>
        <name>heme</name>
        <dbReference type="ChEBI" id="CHEBI:30413"/>
    </ligand>
    <ligandPart>
        <name>Fe</name>
        <dbReference type="ChEBI" id="CHEBI:18248"/>
    </ligandPart>
</feature>
<evidence type="ECO:0000313" key="22">
    <source>
        <dbReference type="Proteomes" id="UP000241462"/>
    </source>
</evidence>
<keyword evidence="7 16" id="KW-0479">Metal-binding</keyword>
<keyword evidence="6 16" id="KW-0288">FMN</keyword>
<dbReference type="InterPro" id="IPR003097">
    <property type="entry name" value="CysJ-like_FAD-binding"/>
</dbReference>
<evidence type="ECO:0000256" key="13">
    <source>
        <dbReference type="ARBA" id="ARBA00023033"/>
    </source>
</evidence>
<evidence type="ECO:0000256" key="9">
    <source>
        <dbReference type="ARBA" id="ARBA00022857"/>
    </source>
</evidence>
<dbReference type="InterPro" id="IPR001128">
    <property type="entry name" value="Cyt_P450"/>
</dbReference>
<dbReference type="EMBL" id="KZ678475">
    <property type="protein sequence ID" value="PSR82537.1"/>
    <property type="molecule type" value="Genomic_DNA"/>
</dbReference>
<dbReference type="Proteomes" id="UP000241462">
    <property type="component" value="Unassembled WGS sequence"/>
</dbReference>
<dbReference type="PANTHER" id="PTHR19384">
    <property type="entry name" value="NITRIC OXIDE SYNTHASE-RELATED"/>
    <property type="match status" value="1"/>
</dbReference>
<evidence type="ECO:0000256" key="4">
    <source>
        <dbReference type="ARBA" id="ARBA00022617"/>
    </source>
</evidence>
<dbReference type="InterPro" id="IPR001709">
    <property type="entry name" value="Flavoprot_Pyr_Nucl_cyt_Rdtase"/>
</dbReference>
<comment type="cofactor">
    <cofactor evidence="16">
        <name>FAD</name>
        <dbReference type="ChEBI" id="CHEBI:57692"/>
    </cofactor>
    <cofactor evidence="16">
        <name>FMN</name>
        <dbReference type="ChEBI" id="CHEBI:58210"/>
    </cofactor>
</comment>
<dbReference type="SUPFAM" id="SSF63380">
    <property type="entry name" value="Riboflavin synthase domain-like"/>
    <property type="match status" value="1"/>
</dbReference>
<dbReference type="Pfam" id="PF00067">
    <property type="entry name" value="p450"/>
    <property type="match status" value="1"/>
</dbReference>
<evidence type="ECO:0000256" key="1">
    <source>
        <dbReference type="ARBA" id="ARBA00001971"/>
    </source>
</evidence>
<dbReference type="InterPro" id="IPR001094">
    <property type="entry name" value="Flavdoxin-like"/>
</dbReference>
<evidence type="ECO:0000256" key="2">
    <source>
        <dbReference type="ARBA" id="ARBA00010018"/>
    </source>
</evidence>
<dbReference type="EC" id="1.14.14.1" evidence="16"/>
<keyword evidence="12 16" id="KW-0408">Iron</keyword>
<evidence type="ECO:0000256" key="8">
    <source>
        <dbReference type="ARBA" id="ARBA00022827"/>
    </source>
</evidence>
<evidence type="ECO:0000259" key="19">
    <source>
        <dbReference type="PROSITE" id="PS50902"/>
    </source>
</evidence>
<name>A0A2T3A4B1_9PEZI</name>
<dbReference type="InterPro" id="IPR017972">
    <property type="entry name" value="Cyt_P450_CS"/>
</dbReference>
<dbReference type="InterPro" id="IPR036396">
    <property type="entry name" value="Cyt_P450_sf"/>
</dbReference>
<dbReference type="Gene3D" id="1.20.990.10">
    <property type="entry name" value="NADPH-cytochrome p450 Reductase, Chain A, domain 3"/>
    <property type="match status" value="1"/>
</dbReference>
<evidence type="ECO:0000256" key="14">
    <source>
        <dbReference type="ARBA" id="ARBA00047827"/>
    </source>
</evidence>
<dbReference type="PIRSF" id="PIRSF000209">
    <property type="entry name" value="Bifunctional_P450_P450R"/>
    <property type="match status" value="1"/>
</dbReference>
<dbReference type="OrthoDB" id="1470350at2759"/>
<keyword evidence="4 16" id="KW-0349">Heme</keyword>
<dbReference type="SUPFAM" id="SSF52218">
    <property type="entry name" value="Flavoproteins"/>
    <property type="match status" value="1"/>
</dbReference>
<dbReference type="InterPro" id="IPR039261">
    <property type="entry name" value="FNR_nucleotide-bd"/>
</dbReference>
<evidence type="ECO:0000256" key="3">
    <source>
        <dbReference type="ARBA" id="ARBA00022448"/>
    </source>
</evidence>
<protein>
    <recommendedName>
        <fullName evidence="16">Bifunctional cytochrome P450/NADPH--P450 reductase</fullName>
    </recommendedName>
    <domain>
        <recommendedName>
            <fullName evidence="16">Cytochrome P450</fullName>
            <ecNumber evidence="16">1.14.14.1</ecNumber>
        </recommendedName>
    </domain>
    <domain>
        <recommendedName>
            <fullName evidence="16">NADPH--cytochrome P450 reductase</fullName>
            <ecNumber evidence="16">1.6.2.4</ecNumber>
        </recommendedName>
    </domain>
</protein>
<dbReference type="STRING" id="2025994.A0A2T3A4B1"/>
<dbReference type="Pfam" id="PF00175">
    <property type="entry name" value="NAD_binding_1"/>
    <property type="match status" value="1"/>
</dbReference>
<dbReference type="FunFam" id="1.10.630.10:FF:000040">
    <property type="entry name" value="Bifunctional cytochrome P450/NADPH--P450 reductase"/>
    <property type="match status" value="1"/>
</dbReference>
<feature type="domain" description="Flavodoxin-like" evidence="19">
    <location>
        <begin position="502"/>
        <end position="644"/>
    </location>
</feature>
<dbReference type="InterPro" id="IPR001433">
    <property type="entry name" value="OxRdtase_FAD/NAD-bd"/>
</dbReference>
<dbReference type="InterPro" id="IPR023206">
    <property type="entry name" value="Bifunctional_P450_P450_red"/>
</dbReference>
<dbReference type="PROSITE" id="PS00086">
    <property type="entry name" value="CYTOCHROME_P450"/>
    <property type="match status" value="1"/>
</dbReference>
<dbReference type="GO" id="GO:0010181">
    <property type="term" value="F:FMN binding"/>
    <property type="evidence" value="ECO:0007669"/>
    <property type="project" value="UniProtKB-UniRule"/>
</dbReference>
<comment type="catalytic activity">
    <reaction evidence="14 16">
        <text>an organic molecule + reduced [NADPH--hemoprotein reductase] + O2 = an alcohol + oxidized [NADPH--hemoprotein reductase] + H2O + H(+)</text>
        <dbReference type="Rhea" id="RHEA:17149"/>
        <dbReference type="Rhea" id="RHEA-COMP:11964"/>
        <dbReference type="Rhea" id="RHEA-COMP:11965"/>
        <dbReference type="ChEBI" id="CHEBI:15377"/>
        <dbReference type="ChEBI" id="CHEBI:15378"/>
        <dbReference type="ChEBI" id="CHEBI:15379"/>
        <dbReference type="ChEBI" id="CHEBI:30879"/>
        <dbReference type="ChEBI" id="CHEBI:57618"/>
        <dbReference type="ChEBI" id="CHEBI:58210"/>
        <dbReference type="ChEBI" id="CHEBI:142491"/>
        <dbReference type="EC" id="1.14.14.1"/>
    </reaction>
</comment>
<dbReference type="Pfam" id="PF00667">
    <property type="entry name" value="FAD_binding_1"/>
    <property type="match status" value="1"/>
</dbReference>